<dbReference type="InterPro" id="IPR002869">
    <property type="entry name" value="Pyrv_flavodox_OxRed_cen"/>
</dbReference>
<dbReference type="EC" id="1.2.7.1" evidence="3"/>
<keyword evidence="3" id="KW-0670">Pyruvate</keyword>
<dbReference type="InterPro" id="IPR019752">
    <property type="entry name" value="Pyrv/ketoisovalerate_OxRed_cat"/>
</dbReference>
<accession>A0A162MHT9</accession>
<dbReference type="Pfam" id="PF01558">
    <property type="entry name" value="POR"/>
    <property type="match status" value="1"/>
</dbReference>
<dbReference type="Gene3D" id="3.40.920.10">
    <property type="entry name" value="Pyruvate-ferredoxin oxidoreductase, PFOR, domain III"/>
    <property type="match status" value="1"/>
</dbReference>
<evidence type="ECO:0000313" key="4">
    <source>
        <dbReference type="Proteomes" id="UP000075737"/>
    </source>
</evidence>
<dbReference type="RefSeq" id="WP_068748417.1">
    <property type="nucleotide sequence ID" value="NZ_LOHZ01000030.1"/>
</dbReference>
<name>A0A162MHT9_9FIRM</name>
<proteinExistence type="predicted"/>
<dbReference type="SUPFAM" id="SSF53323">
    <property type="entry name" value="Pyruvate-ferredoxin oxidoreductase, PFOR, domain III"/>
    <property type="match status" value="1"/>
</dbReference>
<sequence length="192" mass="21161">MAKVLEIRWHARGGQGAKTAALMLAESVAEMGKYVQGFPEYGPERMGAPILAFNRISDEPIFVHSNVTNPNIVIVLDPTLLGKAKITDGVPEDGIYIINTSKTPQEIRKILGITTGKIFTIDATQISIETIGRPIPNTPMMGAFIRATGIIPFETFMEHMKEQLGKKFKSKSEVIEGNLKAIERAYMEVKSE</sequence>
<gene>
    <name evidence="3" type="primary">porC_1</name>
    <name evidence="3" type="ORF">ATZ99_12850</name>
</gene>
<dbReference type="Proteomes" id="UP000075737">
    <property type="component" value="Unassembled WGS sequence"/>
</dbReference>
<protein>
    <submittedName>
        <fullName evidence="3">Pyruvate synthase subunit PorC</fullName>
        <ecNumber evidence="3">1.2.7.1</ecNumber>
    </submittedName>
</protein>
<dbReference type="GO" id="GO:0019164">
    <property type="term" value="F:pyruvate synthase activity"/>
    <property type="evidence" value="ECO:0007669"/>
    <property type="project" value="UniProtKB-EC"/>
</dbReference>
<evidence type="ECO:0000259" key="2">
    <source>
        <dbReference type="Pfam" id="PF01558"/>
    </source>
</evidence>
<keyword evidence="1 3" id="KW-0560">Oxidoreductase</keyword>
<dbReference type="AlphaFoldDB" id="A0A162MHT9"/>
<dbReference type="EMBL" id="LOHZ01000030">
    <property type="protein sequence ID" value="KYO66099.1"/>
    <property type="molecule type" value="Genomic_DNA"/>
</dbReference>
<organism evidence="3 4">
    <name type="scientific">Thermovenabulum gondwanense</name>
    <dbReference type="NCBI Taxonomy" id="520767"/>
    <lineage>
        <taxon>Bacteria</taxon>
        <taxon>Bacillati</taxon>
        <taxon>Bacillota</taxon>
        <taxon>Clostridia</taxon>
        <taxon>Thermosediminibacterales</taxon>
        <taxon>Thermosediminibacteraceae</taxon>
        <taxon>Thermovenabulum</taxon>
    </lineage>
</organism>
<dbReference type="PANTHER" id="PTHR43366">
    <property type="entry name" value="PYRUVATE SYNTHASE SUBUNIT PORC"/>
    <property type="match status" value="1"/>
</dbReference>
<dbReference type="PATRIC" id="fig|520767.4.peg.1390"/>
<dbReference type="STRING" id="520767.ATZ99_12850"/>
<comment type="caution">
    <text evidence="3">The sequence shown here is derived from an EMBL/GenBank/DDBJ whole genome shotgun (WGS) entry which is preliminary data.</text>
</comment>
<dbReference type="NCBIfam" id="TIGR02175">
    <property type="entry name" value="PorC_KorC"/>
    <property type="match status" value="1"/>
</dbReference>
<dbReference type="InterPro" id="IPR011894">
    <property type="entry name" value="PorC_KorC"/>
</dbReference>
<keyword evidence="4" id="KW-1185">Reference proteome</keyword>
<dbReference type="PANTHER" id="PTHR43366:SF1">
    <property type="entry name" value="PYRUVATE SYNTHASE SUBUNIT PORC"/>
    <property type="match status" value="1"/>
</dbReference>
<reference evidence="3 4" key="1">
    <citation type="submission" date="2015-12" db="EMBL/GenBank/DDBJ databases">
        <title>Draft genome of Thermovenabulum gondwanense isolated from a red thermophilic microbial mat colonisisng an outflow channel of a bore well.</title>
        <authorList>
            <person name="Patel B.K."/>
        </authorList>
    </citation>
    <scope>NUCLEOTIDE SEQUENCE [LARGE SCALE GENOMIC DNA]</scope>
    <source>
        <strain evidence="3 4">R270</strain>
    </source>
</reference>
<evidence type="ECO:0000313" key="3">
    <source>
        <dbReference type="EMBL" id="KYO66099.1"/>
    </source>
</evidence>
<feature type="domain" description="Pyruvate/ketoisovalerate oxidoreductase catalytic" evidence="2">
    <location>
        <begin position="13"/>
        <end position="186"/>
    </location>
</feature>
<dbReference type="InterPro" id="IPR051626">
    <property type="entry name" value="Oxidoreductase_gamma_subunit"/>
</dbReference>
<evidence type="ECO:0000256" key="1">
    <source>
        <dbReference type="ARBA" id="ARBA00023002"/>
    </source>
</evidence>
<dbReference type="OrthoDB" id="9794954at2"/>